<sequence length="48" mass="5525">MIYLPEAWLRGSRSSLQHNHYTQEANRFCIHAATYQALPALAARRIVV</sequence>
<evidence type="ECO:0000313" key="1">
    <source>
        <dbReference type="EMBL" id="EDU90011.1"/>
    </source>
</evidence>
<protein>
    <submittedName>
        <fullName evidence="1">Uncharacterized protein</fullName>
    </submittedName>
</protein>
<dbReference type="Proteomes" id="UP000004641">
    <property type="component" value="Unassembled WGS sequence"/>
</dbReference>
<accession>A0A0H3PK33</accession>
<evidence type="ECO:0000313" key="2">
    <source>
        <dbReference type="Proteomes" id="UP000004641"/>
    </source>
</evidence>
<dbReference type="BioCyc" id="ECOL478008-HMP:G76-483468-MONOMER"/>
<dbReference type="EMBL" id="ABHU01000016">
    <property type="protein sequence ID" value="EDU90011.1"/>
    <property type="molecule type" value="Genomic_DNA"/>
</dbReference>
<gene>
    <name evidence="1" type="ORF">ECH7EC869_3160</name>
</gene>
<organism evidence="1 2">
    <name type="scientific">Escherichia coli O157:H7 (strain EC869)</name>
    <dbReference type="NCBI Taxonomy" id="478008"/>
    <lineage>
        <taxon>Bacteria</taxon>
        <taxon>Pseudomonadati</taxon>
        <taxon>Pseudomonadota</taxon>
        <taxon>Gammaproteobacteria</taxon>
        <taxon>Enterobacterales</taxon>
        <taxon>Enterobacteriaceae</taxon>
        <taxon>Escherichia</taxon>
    </lineage>
</organism>
<dbReference type="AlphaFoldDB" id="A0A0H3PK33"/>
<reference evidence="1 2" key="1">
    <citation type="journal article" date="2011" name="Appl. Environ. Microbiol.">
        <title>Genome signatures of Escherichia coli O157:H7 isolates from the bovine host reservoir.</title>
        <authorList>
            <person name="Eppinger M."/>
            <person name="Mammel M.K."/>
            <person name="Leclerc J.E."/>
            <person name="Ravel J."/>
            <person name="Cebula T.A."/>
        </authorList>
    </citation>
    <scope>NUCLEOTIDE SEQUENCE [LARGE SCALE GENOMIC DNA]</scope>
    <source>
        <strain evidence="1 2">EC869</strain>
    </source>
</reference>
<comment type="caution">
    <text evidence="1">The sequence shown here is derived from an EMBL/GenBank/DDBJ whole genome shotgun (WGS) entry which is preliminary data.</text>
</comment>
<proteinExistence type="predicted"/>
<name>A0A0H3PK33_ECO5C</name>